<sequence length="215" mass="23465">MTARLDHRNPLVFDTHELGRRPGALQRLTRTIDAPKDFGIQGVVGVPEGAPVELELRLESVMEGVLVTGTARAQAEGECVRCLEPLQLDVEAEFQEMFSYPDADDRGRHHSAEPGDDAEDDEDRLFLEDGLFDLEPVLRDAAVLALPMQPVCQEDCPGLCAECGARLADDPDHHHDAVDIRWAALQGLAGSLEDGEKDEMSGADAEAGVDEKQEK</sequence>
<dbReference type="Proteomes" id="UP000053429">
    <property type="component" value="Unassembled WGS sequence"/>
</dbReference>
<feature type="compositionally biased region" description="Basic and acidic residues" evidence="1">
    <location>
        <begin position="103"/>
        <end position="113"/>
    </location>
</feature>
<dbReference type="RefSeq" id="WP_062723194.1">
    <property type="nucleotide sequence ID" value="NZ_KQ948936.1"/>
</dbReference>
<feature type="region of interest" description="Disordered" evidence="1">
    <location>
        <begin position="100"/>
        <end position="122"/>
    </location>
</feature>
<organism evidence="2 3">
    <name type="scientific">Streptomyces caeruleatus</name>
    <dbReference type="NCBI Taxonomy" id="661399"/>
    <lineage>
        <taxon>Bacteria</taxon>
        <taxon>Bacillati</taxon>
        <taxon>Actinomycetota</taxon>
        <taxon>Actinomycetes</taxon>
        <taxon>Kitasatosporales</taxon>
        <taxon>Streptomycetaceae</taxon>
        <taxon>Streptomyces</taxon>
    </lineage>
</organism>
<evidence type="ECO:0000313" key="2">
    <source>
        <dbReference type="EMBL" id="KUN96245.1"/>
    </source>
</evidence>
<keyword evidence="3" id="KW-1185">Reference proteome</keyword>
<feature type="region of interest" description="Disordered" evidence="1">
    <location>
        <begin position="191"/>
        <end position="215"/>
    </location>
</feature>
<comment type="caution">
    <text evidence="2">The sequence shown here is derived from an EMBL/GenBank/DDBJ whole genome shotgun (WGS) entry which is preliminary data.</text>
</comment>
<evidence type="ECO:0000256" key="1">
    <source>
        <dbReference type="SAM" id="MobiDB-lite"/>
    </source>
</evidence>
<dbReference type="STRING" id="661399.AQJ67_33960"/>
<name>A0A101TPT9_9ACTN</name>
<dbReference type="PANTHER" id="PTHR34374:SF1">
    <property type="entry name" value="LARGE RIBOSOMAL RNA SUBUNIT ACCUMULATION PROTEIN YCED HOMOLOG 1, CHLOROPLASTIC"/>
    <property type="match status" value="1"/>
</dbReference>
<dbReference type="Pfam" id="PF02620">
    <property type="entry name" value="YceD"/>
    <property type="match status" value="1"/>
</dbReference>
<protein>
    <recommendedName>
        <fullName evidence="4">Metal-binding protein</fullName>
    </recommendedName>
</protein>
<dbReference type="PANTHER" id="PTHR34374">
    <property type="entry name" value="LARGE RIBOSOMAL RNA SUBUNIT ACCUMULATION PROTEIN YCED HOMOLOG 1, CHLOROPLASTIC"/>
    <property type="match status" value="1"/>
</dbReference>
<accession>A0A101TPT9</accession>
<evidence type="ECO:0000313" key="3">
    <source>
        <dbReference type="Proteomes" id="UP000053429"/>
    </source>
</evidence>
<dbReference type="AlphaFoldDB" id="A0A101TPT9"/>
<dbReference type="OrthoDB" id="9790372at2"/>
<dbReference type="EMBL" id="LMWY01000044">
    <property type="protein sequence ID" value="KUN96245.1"/>
    <property type="molecule type" value="Genomic_DNA"/>
</dbReference>
<proteinExistence type="predicted"/>
<dbReference type="InterPro" id="IPR003772">
    <property type="entry name" value="YceD"/>
</dbReference>
<evidence type="ECO:0008006" key="4">
    <source>
        <dbReference type="Google" id="ProtNLM"/>
    </source>
</evidence>
<gene>
    <name evidence="2" type="ORF">AQJ67_33960</name>
</gene>
<reference evidence="2 3" key="1">
    <citation type="submission" date="2015-10" db="EMBL/GenBank/DDBJ databases">
        <title>Draft genome sequence of Streptomyces caeruleatus NRRL B-24802, type strain for the species Streptomyces caeruleatus.</title>
        <authorList>
            <person name="Ruckert C."/>
            <person name="Winkler A."/>
            <person name="Kalinowski J."/>
            <person name="Kampfer P."/>
            <person name="Glaeser S."/>
        </authorList>
    </citation>
    <scope>NUCLEOTIDE SEQUENCE [LARGE SCALE GENOMIC DNA]</scope>
    <source>
        <strain evidence="2 3">NRRL B-24802</strain>
    </source>
</reference>